<feature type="transmembrane region" description="Helical" evidence="9">
    <location>
        <begin position="108"/>
        <end position="130"/>
    </location>
</feature>
<proteinExistence type="inferred from homology"/>
<dbReference type="Pfam" id="PF07690">
    <property type="entry name" value="MFS_1"/>
    <property type="match status" value="1"/>
</dbReference>
<keyword evidence="8 9" id="KW-0472">Membrane</keyword>
<accession>A0A317Q3Q4</accession>
<reference evidence="11 12" key="1">
    <citation type="submission" date="2018-05" db="EMBL/GenBank/DDBJ databases">
        <title>Genomic Encyclopedia of Type Strains, Phase IV (KMG-IV): sequencing the most valuable type-strain genomes for metagenomic binning, comparative biology and taxonomic classification.</title>
        <authorList>
            <person name="Goeker M."/>
        </authorList>
    </citation>
    <scope>NUCLEOTIDE SEQUENCE [LARGE SCALE GENOMIC DNA]</scope>
    <source>
        <strain evidence="11 12">DSM 19579</strain>
    </source>
</reference>
<keyword evidence="5" id="KW-0997">Cell inner membrane</keyword>
<dbReference type="EMBL" id="QGTS01000004">
    <property type="protein sequence ID" value="PWW10199.1"/>
    <property type="molecule type" value="Genomic_DNA"/>
</dbReference>
<evidence type="ECO:0000259" key="10">
    <source>
        <dbReference type="PROSITE" id="PS50850"/>
    </source>
</evidence>
<feature type="transmembrane region" description="Helical" evidence="9">
    <location>
        <begin position="273"/>
        <end position="293"/>
    </location>
</feature>
<evidence type="ECO:0000256" key="6">
    <source>
        <dbReference type="ARBA" id="ARBA00022692"/>
    </source>
</evidence>
<dbReference type="GO" id="GO:0022857">
    <property type="term" value="F:transmembrane transporter activity"/>
    <property type="evidence" value="ECO:0007669"/>
    <property type="project" value="UniProtKB-UniRule"/>
</dbReference>
<sequence>MDYSCASAVFSDIDFVFFSGMMRSLCGLPHGFTLMRTYSRPVQLLLCGLLLLTLAIAVLNTLVPLWLAHDQLPVWQVGVVSSSYFSGNLLGTVLAGWLIKRLGFNRSYYLAAIIFAIGSAGLGLTVGFWSWSVWRFIAGIGCALLWVVVESALMCSGTSANRGRLLAAYMMVYYVGTVIGQLLVSKVDTALLSVLPWAVALVLSGILPLLFTRITAMENINHQSTPVFSMLRLRQARLGVNGCVISGVVLGSLYGLMPLWLNHQNYTDSQTGFWMALMVSAGIVGQWPVGRLADRYGRLLVLRVQVFIVIIACVAMLSQAALAPALFILGAAGFTLYPVAMAWACERVAPHQLVSMNQALLLSYTVGSLLGPTLTAMLMQRFSDSLLFITIGTVAFIYLLMLLRKAGKHPTPVAHA</sequence>
<dbReference type="InterPro" id="IPR036259">
    <property type="entry name" value="MFS_trans_sf"/>
</dbReference>
<evidence type="ECO:0000256" key="9">
    <source>
        <dbReference type="HAMAP-Rule" id="MF_01149"/>
    </source>
</evidence>
<gene>
    <name evidence="11" type="ORF">DES37_104301</name>
</gene>
<evidence type="ECO:0000256" key="8">
    <source>
        <dbReference type="ARBA" id="ARBA00023136"/>
    </source>
</evidence>
<feature type="transmembrane region" description="Helical" evidence="9">
    <location>
        <begin position="136"/>
        <end position="153"/>
    </location>
</feature>
<dbReference type="InterPro" id="IPR020846">
    <property type="entry name" value="MFS_dom"/>
</dbReference>
<dbReference type="GO" id="GO:0005886">
    <property type="term" value="C:plasma membrane"/>
    <property type="evidence" value="ECO:0007669"/>
    <property type="project" value="UniProtKB-SubCell"/>
</dbReference>
<evidence type="ECO:0000313" key="11">
    <source>
        <dbReference type="EMBL" id="PWW10199.1"/>
    </source>
</evidence>
<dbReference type="InterPro" id="IPR011701">
    <property type="entry name" value="MFS"/>
</dbReference>
<dbReference type="NCBIfam" id="NF002962">
    <property type="entry name" value="PRK03633.1"/>
    <property type="match status" value="1"/>
</dbReference>
<evidence type="ECO:0000256" key="4">
    <source>
        <dbReference type="ARBA" id="ARBA00022475"/>
    </source>
</evidence>
<keyword evidence="3 9" id="KW-0813">Transport</keyword>
<keyword evidence="6 9" id="KW-0812">Transmembrane</keyword>
<dbReference type="InterPro" id="IPR047200">
    <property type="entry name" value="MFS_YcaD-like"/>
</dbReference>
<organism evidence="11 12">
    <name type="scientific">Mangrovibacter plantisponsor</name>
    <dbReference type="NCBI Taxonomy" id="451513"/>
    <lineage>
        <taxon>Bacteria</taxon>
        <taxon>Pseudomonadati</taxon>
        <taxon>Pseudomonadota</taxon>
        <taxon>Gammaproteobacteria</taxon>
        <taxon>Enterobacterales</taxon>
        <taxon>Enterobacteriaceae</taxon>
        <taxon>Mangrovibacter</taxon>
    </lineage>
</organism>
<evidence type="ECO:0000256" key="5">
    <source>
        <dbReference type="ARBA" id="ARBA00022519"/>
    </source>
</evidence>
<feature type="transmembrane region" description="Helical" evidence="9">
    <location>
        <begin position="190"/>
        <end position="211"/>
    </location>
</feature>
<dbReference type="PROSITE" id="PS50850">
    <property type="entry name" value="MFS"/>
    <property type="match status" value="1"/>
</dbReference>
<evidence type="ECO:0000313" key="12">
    <source>
        <dbReference type="Proteomes" id="UP000246744"/>
    </source>
</evidence>
<comment type="subcellular location">
    <subcellularLocation>
        <location evidence="1">Cell inner membrane</location>
        <topology evidence="1">Multi-pass membrane protein</topology>
    </subcellularLocation>
    <subcellularLocation>
        <location evidence="9">Cell membrane</location>
        <topology evidence="9">Multi-pass membrane protein</topology>
    </subcellularLocation>
</comment>
<dbReference type="PANTHER" id="PTHR23521">
    <property type="entry name" value="TRANSPORTER MFS SUPERFAMILY"/>
    <property type="match status" value="1"/>
</dbReference>
<name>A0A317Q3Q4_9ENTR</name>
<evidence type="ECO:0000256" key="7">
    <source>
        <dbReference type="ARBA" id="ARBA00022989"/>
    </source>
</evidence>
<dbReference type="CDD" id="cd17477">
    <property type="entry name" value="MFS_YcaD_like"/>
    <property type="match status" value="1"/>
</dbReference>
<keyword evidence="12" id="KW-1185">Reference proteome</keyword>
<comment type="similarity">
    <text evidence="2 9">Belongs to the major facilitator superfamily. YcaD (TC 2.A.1.26) family.</text>
</comment>
<dbReference type="PANTHER" id="PTHR23521:SF2">
    <property type="entry name" value="TRANSPORTER MFS SUPERFAMILY"/>
    <property type="match status" value="1"/>
</dbReference>
<dbReference type="AlphaFoldDB" id="A0A317Q3Q4"/>
<dbReference type="InterPro" id="IPR023745">
    <property type="entry name" value="MFS_YcaD"/>
</dbReference>
<feature type="transmembrane region" description="Helical" evidence="9">
    <location>
        <begin position="238"/>
        <end position="261"/>
    </location>
</feature>
<feature type="transmembrane region" description="Helical" evidence="9">
    <location>
        <begin position="385"/>
        <end position="403"/>
    </location>
</feature>
<evidence type="ECO:0000256" key="2">
    <source>
        <dbReference type="ARBA" id="ARBA00007552"/>
    </source>
</evidence>
<feature type="domain" description="Major facilitator superfamily (MFS) profile" evidence="10">
    <location>
        <begin position="41"/>
        <end position="410"/>
    </location>
</feature>
<evidence type="ECO:0000256" key="1">
    <source>
        <dbReference type="ARBA" id="ARBA00004429"/>
    </source>
</evidence>
<dbReference type="SUPFAM" id="SSF103473">
    <property type="entry name" value="MFS general substrate transporter"/>
    <property type="match status" value="1"/>
</dbReference>
<feature type="transmembrane region" description="Helical" evidence="9">
    <location>
        <begin position="300"/>
        <end position="319"/>
    </location>
</feature>
<feature type="transmembrane region" description="Helical" evidence="9">
    <location>
        <begin position="325"/>
        <end position="345"/>
    </location>
</feature>
<comment type="caution">
    <text evidence="11">The sequence shown here is derived from an EMBL/GenBank/DDBJ whole genome shotgun (WGS) entry which is preliminary data.</text>
</comment>
<feature type="transmembrane region" description="Helical" evidence="9">
    <location>
        <begin position="74"/>
        <end position="99"/>
    </location>
</feature>
<dbReference type="Proteomes" id="UP000246744">
    <property type="component" value="Unassembled WGS sequence"/>
</dbReference>
<dbReference type="Gene3D" id="1.20.1250.20">
    <property type="entry name" value="MFS general substrate transporter like domains"/>
    <property type="match status" value="2"/>
</dbReference>
<protein>
    <recommendedName>
        <fullName evidence="9">Uncharacterized MFS-type transporter DES37_104301</fullName>
    </recommendedName>
</protein>
<keyword evidence="7 9" id="KW-1133">Transmembrane helix</keyword>
<evidence type="ECO:0000256" key="3">
    <source>
        <dbReference type="ARBA" id="ARBA00022448"/>
    </source>
</evidence>
<dbReference type="HAMAP" id="MF_01149">
    <property type="entry name" value="MFS_YcaD"/>
    <property type="match status" value="1"/>
</dbReference>
<feature type="transmembrane region" description="Helical" evidence="9">
    <location>
        <begin position="357"/>
        <end position="379"/>
    </location>
</feature>
<keyword evidence="4 9" id="KW-1003">Cell membrane</keyword>
<feature type="transmembrane region" description="Helical" evidence="9">
    <location>
        <begin position="44"/>
        <end position="68"/>
    </location>
</feature>
<feature type="transmembrane region" description="Helical" evidence="9">
    <location>
        <begin position="165"/>
        <end position="184"/>
    </location>
</feature>